<keyword evidence="3" id="KW-1185">Reference proteome</keyword>
<evidence type="ECO:0000313" key="3">
    <source>
        <dbReference type="Proteomes" id="UP000030747"/>
    </source>
</evidence>
<dbReference type="OMA" id="LACTIHT"/>
<gene>
    <name evidence="2" type="ORF">ETH_00024315</name>
</gene>
<reference evidence="2" key="1">
    <citation type="submission" date="2013-10" db="EMBL/GenBank/DDBJ databases">
        <title>Genomic analysis of the causative agents of coccidiosis in chickens.</title>
        <authorList>
            <person name="Reid A.J."/>
            <person name="Blake D."/>
            <person name="Billington K."/>
            <person name="Browne H."/>
            <person name="Dunn M."/>
            <person name="Hung S."/>
            <person name="Kawahara F."/>
            <person name="Miranda-Saavedra D."/>
            <person name="Mourier T."/>
            <person name="Nagra H."/>
            <person name="Otto T.D."/>
            <person name="Rawlings N."/>
            <person name="Sanchez A."/>
            <person name="Sanders M."/>
            <person name="Subramaniam C."/>
            <person name="Tay Y."/>
            <person name="Dear P."/>
            <person name="Doerig C."/>
            <person name="Gruber A."/>
            <person name="Parkinson J."/>
            <person name="Shirley M."/>
            <person name="Wan K.L."/>
            <person name="Berriman M."/>
            <person name="Tomley F."/>
            <person name="Pain A."/>
        </authorList>
    </citation>
    <scope>NUCLEOTIDE SEQUENCE [LARGE SCALE GENOMIC DNA]</scope>
    <source>
        <strain evidence="2">Houghton</strain>
    </source>
</reference>
<reference evidence="2" key="2">
    <citation type="submission" date="2013-10" db="EMBL/GenBank/DDBJ databases">
        <authorList>
            <person name="Aslett M."/>
        </authorList>
    </citation>
    <scope>NUCLEOTIDE SEQUENCE [LARGE SCALE GENOMIC DNA]</scope>
    <source>
        <strain evidence="2">Houghton</strain>
    </source>
</reference>
<dbReference type="OrthoDB" id="349053at2759"/>
<dbReference type="GeneID" id="25253975"/>
<dbReference type="RefSeq" id="XP_013230648.1">
    <property type="nucleotide sequence ID" value="XM_013375194.1"/>
</dbReference>
<dbReference type="VEuPathDB" id="ToxoDB:ETH_00024315"/>
<dbReference type="PANTHER" id="PTHR14614:SF132">
    <property type="entry name" value="PROTEIN-LYSINE METHYLTRANSFERASE C42C1.13"/>
    <property type="match status" value="1"/>
</dbReference>
<dbReference type="InterPro" id="IPR019410">
    <property type="entry name" value="Methyltransf_16"/>
</dbReference>
<protein>
    <submittedName>
        <fullName evidence="2">Uncharacterized protein</fullName>
    </submittedName>
</protein>
<name>U6KWL5_EIMTE</name>
<feature type="compositionally biased region" description="Polar residues" evidence="1">
    <location>
        <begin position="492"/>
        <end position="505"/>
    </location>
</feature>
<accession>U6KWL5</accession>
<organism evidence="2 3">
    <name type="scientific">Eimeria tenella</name>
    <name type="common">Coccidian parasite</name>
    <dbReference type="NCBI Taxonomy" id="5802"/>
    <lineage>
        <taxon>Eukaryota</taxon>
        <taxon>Sar</taxon>
        <taxon>Alveolata</taxon>
        <taxon>Apicomplexa</taxon>
        <taxon>Conoidasida</taxon>
        <taxon>Coccidia</taxon>
        <taxon>Eucoccidiorida</taxon>
        <taxon>Eimeriorina</taxon>
        <taxon>Eimeriidae</taxon>
        <taxon>Eimeria</taxon>
    </lineage>
</organism>
<dbReference type="Gene3D" id="3.40.50.150">
    <property type="entry name" value="Vaccinia Virus protein VP39"/>
    <property type="match status" value="1"/>
</dbReference>
<dbReference type="EMBL" id="HG674763">
    <property type="protein sequence ID" value="CDJ39895.1"/>
    <property type="molecule type" value="Genomic_DNA"/>
</dbReference>
<sequence length="505" mass="54006">MQVELSVLELLRSKAIRVRPVGADGTLVPSWQPAAALAAEPAATAAATSETQERLLLLPLLRRVPGASLENPIPRRQSGEPPVYLSVQLDACADTTASDLWGPACGLLLHYLLQHQEALQLQQRQVLELGCGLGAPSSLCCVLGAPWVLPTDCDSAALSLTRCNLSLSAALHSFIVPISTSASASGGAAEVLAAAAVRLLERIRKKKQQQQQQNQGQHEGMLSVSDILCELGDSPQATAGPLKWSEDASEVRQQLLQLHQQRQHRQDTTAGMRPCVNLVVASDVLYSDKAAAALACTIHTVAAVAAECRWSHRHVKVPANREAGRRVSHNEKSAVGSVPGFLCLISHQVRHAVYAHQGQLAREGADSALQSFMSNFETLQTDAKGLAAIYARKLLRKEQPGSKQAAAAANAPGEAEKRDSPVRLYVRIVEKHEQELPRGAWEPPEGDLRDRGGVEITQKEDSCLPEGSVCLLAIASDPEQLLQLPPAAGAASKSSCSITKLQRTS</sequence>
<feature type="region of interest" description="Disordered" evidence="1">
    <location>
        <begin position="486"/>
        <end position="505"/>
    </location>
</feature>
<proteinExistence type="predicted"/>
<dbReference type="PANTHER" id="PTHR14614">
    <property type="entry name" value="HEPATOCELLULAR CARCINOMA-ASSOCIATED ANTIGEN"/>
    <property type="match status" value="1"/>
</dbReference>
<dbReference type="AlphaFoldDB" id="U6KWL5"/>
<dbReference type="InterPro" id="IPR029063">
    <property type="entry name" value="SAM-dependent_MTases_sf"/>
</dbReference>
<evidence type="ECO:0000256" key="1">
    <source>
        <dbReference type="SAM" id="MobiDB-lite"/>
    </source>
</evidence>
<evidence type="ECO:0000313" key="2">
    <source>
        <dbReference type="EMBL" id="CDJ39895.1"/>
    </source>
</evidence>
<dbReference type="VEuPathDB" id="ToxoDB:ETH2_1564200"/>
<dbReference type="Proteomes" id="UP000030747">
    <property type="component" value="Unassembled WGS sequence"/>
</dbReference>
<dbReference type="SUPFAM" id="SSF53335">
    <property type="entry name" value="S-adenosyl-L-methionine-dependent methyltransferases"/>
    <property type="match status" value="1"/>
</dbReference>